<evidence type="ECO:0000256" key="1">
    <source>
        <dbReference type="ARBA" id="ARBA00006141"/>
    </source>
</evidence>
<name>A0A671EJ33_RHIFE</name>
<comment type="similarity">
    <text evidence="1">Belongs to the 14-3-3 family.</text>
</comment>
<dbReference type="Gene3D" id="1.20.190.20">
    <property type="entry name" value="14-3-3 domain"/>
    <property type="match status" value="1"/>
</dbReference>
<accession>A0A671EJ33</accession>
<dbReference type="AlphaFoldDB" id="A0A671EJ33"/>
<dbReference type="Pfam" id="PF00244">
    <property type="entry name" value="14-3-3"/>
    <property type="match status" value="1"/>
</dbReference>
<evidence type="ECO:0000259" key="2">
    <source>
        <dbReference type="Pfam" id="PF00244"/>
    </source>
</evidence>
<organism evidence="3 4">
    <name type="scientific">Rhinolophus ferrumequinum</name>
    <name type="common">Greater horseshoe bat</name>
    <dbReference type="NCBI Taxonomy" id="59479"/>
    <lineage>
        <taxon>Eukaryota</taxon>
        <taxon>Metazoa</taxon>
        <taxon>Chordata</taxon>
        <taxon>Craniata</taxon>
        <taxon>Vertebrata</taxon>
        <taxon>Euteleostomi</taxon>
        <taxon>Mammalia</taxon>
        <taxon>Eutheria</taxon>
        <taxon>Laurasiatheria</taxon>
        <taxon>Chiroptera</taxon>
        <taxon>Yinpterochiroptera</taxon>
        <taxon>Rhinolophoidea</taxon>
        <taxon>Rhinolophidae</taxon>
        <taxon>Rhinolophinae</taxon>
        <taxon>Rhinolophus</taxon>
    </lineage>
</organism>
<dbReference type="InterPro" id="IPR023410">
    <property type="entry name" value="14-3-3_domain"/>
</dbReference>
<proteinExistence type="inferred from homology"/>
<dbReference type="Ensembl" id="ENSRFET00010014568.1">
    <property type="protein sequence ID" value="ENSRFEP00010013319.1"/>
    <property type="gene ID" value="ENSRFEG00010009030.1"/>
</dbReference>
<sequence length="78" mass="8833">AMERASLLQKAKLADGQRAAWRVLSSIKQKSNEEGSEDKGPEVQVFYLKRKGDYYRYLAEVATGDNKCIIDSKEEPHS</sequence>
<reference evidence="3" key="5">
    <citation type="submission" date="2025-09" db="UniProtKB">
        <authorList>
            <consortium name="Ensembl"/>
        </authorList>
    </citation>
    <scope>IDENTIFICATION</scope>
</reference>
<evidence type="ECO:0000313" key="4">
    <source>
        <dbReference type="Proteomes" id="UP000472240"/>
    </source>
</evidence>
<dbReference type="InterPro" id="IPR000308">
    <property type="entry name" value="14-3-3"/>
</dbReference>
<protein>
    <recommendedName>
        <fullName evidence="2">14-3-3 domain-containing protein</fullName>
    </recommendedName>
</protein>
<dbReference type="OMA" id="SAWRVIW"/>
<dbReference type="GeneTree" id="ENSGT00940000168680"/>
<dbReference type="PANTHER" id="PTHR18860">
    <property type="entry name" value="14-3-3 PROTEIN"/>
    <property type="match status" value="1"/>
</dbReference>
<dbReference type="InParanoid" id="A0A671EJ33"/>
<reference evidence="3 4" key="2">
    <citation type="journal article" date="2018" name="Annu Rev Anim Biosci">
        <title>Bat Biology, Genomes, and the Bat1K Project: To Generate Chromosome-Level Genomes for All Living Bat Species.</title>
        <authorList>
            <person name="Teeling E.C."/>
            <person name="Vernes S.C."/>
            <person name="Davalos L.M."/>
            <person name="Ray D.A."/>
            <person name="Gilbert M.T.P."/>
            <person name="Myers E."/>
        </authorList>
    </citation>
    <scope>NUCLEOTIDE SEQUENCE</scope>
</reference>
<reference evidence="3" key="4">
    <citation type="submission" date="2025-08" db="UniProtKB">
        <authorList>
            <consortium name="Ensembl"/>
        </authorList>
    </citation>
    <scope>IDENTIFICATION</scope>
</reference>
<keyword evidence="4" id="KW-1185">Reference proteome</keyword>
<evidence type="ECO:0000313" key="3">
    <source>
        <dbReference type="Ensembl" id="ENSRFEP00010013319.1"/>
    </source>
</evidence>
<reference evidence="4" key="3">
    <citation type="submission" date="2018-12" db="EMBL/GenBank/DDBJ databases">
        <title>G10K-VGP greater horseshoe bat female genome, primary haplotype.</title>
        <authorList>
            <person name="Teeling E."/>
            <person name="Myers G."/>
            <person name="Vernes S."/>
            <person name="Pippel M."/>
            <person name="Winkler S."/>
            <person name="Fedrigo O."/>
            <person name="Rhie A."/>
            <person name="Koren S."/>
            <person name="Phillippy A."/>
            <person name="Lewin H."/>
            <person name="Damas J."/>
            <person name="Howe K."/>
            <person name="Mountcastle J."/>
            <person name="Jarvis E.D."/>
        </authorList>
    </citation>
    <scope>NUCLEOTIDE SEQUENCE [LARGE SCALE GENOMIC DNA]</scope>
</reference>
<dbReference type="SUPFAM" id="SSF48445">
    <property type="entry name" value="14-3-3 protein"/>
    <property type="match status" value="1"/>
</dbReference>
<dbReference type="InterPro" id="IPR036815">
    <property type="entry name" value="14-3-3_dom_sf"/>
</dbReference>
<reference evidence="3 4" key="1">
    <citation type="journal article" date="2015" name="Annu Rev Anim Biosci">
        <title>The Genome 10K Project: a way forward.</title>
        <authorList>
            <person name="Koepfli K.P."/>
            <person name="Paten B."/>
            <person name="O'Brien S.J."/>
            <person name="Koepfli K.P."/>
            <person name="Paten B."/>
            <person name="Antunes A."/>
            <person name="Belov K."/>
            <person name="Bustamante C."/>
            <person name="Castoe T.A."/>
            <person name="Clawson H."/>
            <person name="Crawford A.J."/>
            <person name="Diekhans M."/>
            <person name="Distel D."/>
            <person name="Durbin R."/>
            <person name="Earl D."/>
            <person name="Fujita M.K."/>
            <person name="Gamble T."/>
            <person name="Georges A."/>
            <person name="Gemmell N."/>
            <person name="Gilbert M.T."/>
            <person name="Graves J.M."/>
            <person name="Green R.E."/>
            <person name="Hickey G."/>
            <person name="Jarvis E.D."/>
            <person name="Johnson W."/>
            <person name="Komissarov A."/>
            <person name="Korf I."/>
            <person name="Kuhn R."/>
            <person name="Larkin D.M."/>
            <person name="Lewin H."/>
            <person name="Lopez J.V."/>
            <person name="Ma J."/>
            <person name="Marques-Bonet T."/>
            <person name="Miller W."/>
            <person name="Murphy R."/>
            <person name="Pevzner P."/>
            <person name="Shapiro B."/>
            <person name="Steiner C."/>
            <person name="Tamazian G."/>
            <person name="Venkatesh B."/>
            <person name="Wang J."/>
            <person name="Wayne R."/>
            <person name="Wiley E."/>
            <person name="Yang H."/>
            <person name="Zhang G."/>
            <person name="Haussler D."/>
            <person name="Ryder O."/>
            <person name="O'Brien S.J."/>
        </authorList>
    </citation>
    <scope>NUCLEOTIDE SEQUENCE</scope>
</reference>
<dbReference type="Proteomes" id="UP000472240">
    <property type="component" value="Chromosome 14"/>
</dbReference>
<feature type="domain" description="14-3-3" evidence="2">
    <location>
        <begin position="40"/>
        <end position="67"/>
    </location>
</feature>